<dbReference type="PANTHER" id="PTHR35147:SF3">
    <property type="entry name" value="CHEMORECEPTOR GLUTAMINE DEAMIDASE CHED 1-RELATED"/>
    <property type="match status" value="1"/>
</dbReference>
<protein>
    <recommendedName>
        <fullName evidence="3">Probable chemoreceptor glutamine deamidase CheD</fullName>
        <ecNumber evidence="3">3.5.1.44</ecNumber>
    </recommendedName>
</protein>
<dbReference type="InterPro" id="IPR005659">
    <property type="entry name" value="Chemorcpt_Glu_NH3ase_CheD"/>
</dbReference>
<dbReference type="PANTHER" id="PTHR35147">
    <property type="entry name" value="CHEMORECEPTOR GLUTAMINE DEAMIDASE CHED-RELATED"/>
    <property type="match status" value="1"/>
</dbReference>
<dbReference type="EC" id="3.5.1.44" evidence="3"/>
<gene>
    <name evidence="3" type="primary">cheD</name>
    <name evidence="5" type="ORF">GFB49_16810</name>
</gene>
<proteinExistence type="inferred from homology"/>
<dbReference type="HAMAP" id="MF_01440">
    <property type="entry name" value="CheD"/>
    <property type="match status" value="1"/>
</dbReference>
<comment type="function">
    <text evidence="3">Probably deamidates glutamine residues to glutamate on methyl-accepting chemotaxis receptors (MCPs), playing an important role in chemotaxis.</text>
</comment>
<keyword evidence="6" id="KW-1185">Reference proteome</keyword>
<reference evidence="5 6" key="1">
    <citation type="submission" date="2019-10" db="EMBL/GenBank/DDBJ databases">
        <title>Epibacterium sp. nov., isolated from seawater.</title>
        <authorList>
            <person name="Zhang X."/>
            <person name="Li N."/>
        </authorList>
    </citation>
    <scope>NUCLEOTIDE SEQUENCE [LARGE SCALE GENOMIC DNA]</scope>
    <source>
        <strain evidence="5 6">SM1979</strain>
    </source>
</reference>
<dbReference type="InterPro" id="IPR011324">
    <property type="entry name" value="Cytotoxic_necrot_fac-like_cat"/>
</dbReference>
<dbReference type="GO" id="GO:0050568">
    <property type="term" value="F:protein-glutamine glutaminase activity"/>
    <property type="evidence" value="ECO:0007669"/>
    <property type="project" value="UniProtKB-UniRule"/>
</dbReference>
<comment type="caution">
    <text evidence="5">The sequence shown here is derived from an EMBL/GenBank/DDBJ whole genome shotgun (WGS) entry which is preliminary data.</text>
</comment>
<dbReference type="CDD" id="cd16352">
    <property type="entry name" value="CheD"/>
    <property type="match status" value="1"/>
</dbReference>
<evidence type="ECO:0000256" key="2">
    <source>
        <dbReference type="ARBA" id="ARBA00022801"/>
    </source>
</evidence>
<name>A0A843YGZ9_9RHOB</name>
<dbReference type="RefSeq" id="WP_343032617.1">
    <property type="nucleotide sequence ID" value="NZ_WIBF01000012.1"/>
</dbReference>
<dbReference type="GO" id="GO:0006935">
    <property type="term" value="P:chemotaxis"/>
    <property type="evidence" value="ECO:0007669"/>
    <property type="project" value="UniProtKB-UniRule"/>
</dbReference>
<dbReference type="Pfam" id="PF03975">
    <property type="entry name" value="CheD"/>
    <property type="match status" value="1"/>
</dbReference>
<organism evidence="5 6">
    <name type="scientific">Tritonibacter litoralis</name>
    <dbReference type="NCBI Taxonomy" id="2662264"/>
    <lineage>
        <taxon>Bacteria</taxon>
        <taxon>Pseudomonadati</taxon>
        <taxon>Pseudomonadota</taxon>
        <taxon>Alphaproteobacteria</taxon>
        <taxon>Rhodobacterales</taxon>
        <taxon>Paracoccaceae</taxon>
        <taxon>Tritonibacter</taxon>
    </lineage>
</organism>
<dbReference type="SUPFAM" id="SSF64438">
    <property type="entry name" value="CNF1/YfiH-like putative cysteine hydrolases"/>
    <property type="match status" value="1"/>
</dbReference>
<evidence type="ECO:0000256" key="1">
    <source>
        <dbReference type="ARBA" id="ARBA00022500"/>
    </source>
</evidence>
<dbReference type="AlphaFoldDB" id="A0A843YGZ9"/>
<dbReference type="EMBL" id="WIBF01000012">
    <property type="protein sequence ID" value="MQQ10131.1"/>
    <property type="molecule type" value="Genomic_DNA"/>
</dbReference>
<comment type="similarity">
    <text evidence="3">Belongs to the CheD family.</text>
</comment>
<sequence length="186" mass="19680">MSSVFMNKKTVTVLQGEFQLTSDSNIILSTVLGSCIAACIYDEKTGVGGMNHFLLAQSNGGAASARYGVHAMELLINGLMKKGAERRNLQAKVFGGAKMSVNLSDIGAKNTAFIQSFLRDEGIQCVSSSVGGTSARRVRFHPVSGAAQQTRVQNDQTLENMERAVARPTPAPAPKPAAATGDVMLF</sequence>
<evidence type="ECO:0000313" key="6">
    <source>
        <dbReference type="Proteomes" id="UP000444174"/>
    </source>
</evidence>
<dbReference type="Proteomes" id="UP000444174">
    <property type="component" value="Unassembled WGS sequence"/>
</dbReference>
<accession>A0A843YGZ9</accession>
<feature type="region of interest" description="Disordered" evidence="4">
    <location>
        <begin position="166"/>
        <end position="186"/>
    </location>
</feature>
<dbReference type="InterPro" id="IPR038592">
    <property type="entry name" value="CheD-like_sf"/>
</dbReference>
<evidence type="ECO:0000313" key="5">
    <source>
        <dbReference type="EMBL" id="MQQ10131.1"/>
    </source>
</evidence>
<evidence type="ECO:0000256" key="3">
    <source>
        <dbReference type="HAMAP-Rule" id="MF_01440"/>
    </source>
</evidence>
<keyword evidence="1 3" id="KW-0145">Chemotaxis</keyword>
<keyword evidence="2 3" id="KW-0378">Hydrolase</keyword>
<evidence type="ECO:0000256" key="4">
    <source>
        <dbReference type="SAM" id="MobiDB-lite"/>
    </source>
</evidence>
<dbReference type="Gene3D" id="3.30.1330.200">
    <property type="match status" value="1"/>
</dbReference>
<comment type="catalytic activity">
    <reaction evidence="3">
        <text>L-glutaminyl-[protein] + H2O = L-glutamyl-[protein] + NH4(+)</text>
        <dbReference type="Rhea" id="RHEA:16441"/>
        <dbReference type="Rhea" id="RHEA-COMP:10207"/>
        <dbReference type="Rhea" id="RHEA-COMP:10208"/>
        <dbReference type="ChEBI" id="CHEBI:15377"/>
        <dbReference type="ChEBI" id="CHEBI:28938"/>
        <dbReference type="ChEBI" id="CHEBI:29973"/>
        <dbReference type="ChEBI" id="CHEBI:30011"/>
        <dbReference type="EC" id="3.5.1.44"/>
    </reaction>
</comment>